<dbReference type="InterPro" id="IPR044822">
    <property type="entry name" value="Myb_DNA-bind_4"/>
</dbReference>
<sequence length="119" mass="13692">QDVETVEALDPGLNFDEIVDESPKSTNEDSVFKWPHEAILMFLDEYRKEQSDLTSGKISQKKVWLKISDQLRAHGHNVTGLQCQSKFSGMKKTYKKIKDHNNKSGNSAKHWPYLTVSHF</sequence>
<dbReference type="Pfam" id="PF13837">
    <property type="entry name" value="Myb_DNA-bind_4"/>
    <property type="match status" value="1"/>
</dbReference>
<evidence type="ECO:0000259" key="1">
    <source>
        <dbReference type="Pfam" id="PF13837"/>
    </source>
</evidence>
<comment type="caution">
    <text evidence="2">The sequence shown here is derived from an EMBL/GenBank/DDBJ whole genome shotgun (WGS) entry which is preliminary data.</text>
</comment>
<dbReference type="PANTHER" id="PTHR47595:SF1">
    <property type="entry name" value="MYB_SANT-LIKE DNA-BINDING DOMAIN-CONTAINING PROTEIN"/>
    <property type="match status" value="1"/>
</dbReference>
<dbReference type="EMBL" id="CAJNRD030001118">
    <property type="protein sequence ID" value="CAG5084712.1"/>
    <property type="molecule type" value="Genomic_DNA"/>
</dbReference>
<evidence type="ECO:0000313" key="3">
    <source>
        <dbReference type="Proteomes" id="UP000786811"/>
    </source>
</evidence>
<feature type="non-terminal residue" evidence="2">
    <location>
        <position position="119"/>
    </location>
</feature>
<name>A0A8J2HBD0_COTCN</name>
<feature type="domain" description="Myb/SANT-like DNA-binding" evidence="1">
    <location>
        <begin position="33"/>
        <end position="113"/>
    </location>
</feature>
<accession>A0A8J2HBD0</accession>
<keyword evidence="3" id="KW-1185">Reference proteome</keyword>
<reference evidence="2" key="1">
    <citation type="submission" date="2021-04" db="EMBL/GenBank/DDBJ databases">
        <authorList>
            <person name="Chebbi M.A.C M."/>
        </authorList>
    </citation>
    <scope>NUCLEOTIDE SEQUENCE</scope>
</reference>
<dbReference type="PANTHER" id="PTHR47595">
    <property type="entry name" value="HEAT SHOCK 70 KDA PROTEIN 14"/>
    <property type="match status" value="1"/>
</dbReference>
<gene>
    <name evidence="2" type="ORF">HICCMSTLAB_LOCUS4180</name>
</gene>
<proteinExistence type="predicted"/>
<organism evidence="2 3">
    <name type="scientific">Cotesia congregata</name>
    <name type="common">Parasitoid wasp</name>
    <name type="synonym">Apanteles congregatus</name>
    <dbReference type="NCBI Taxonomy" id="51543"/>
    <lineage>
        <taxon>Eukaryota</taxon>
        <taxon>Metazoa</taxon>
        <taxon>Ecdysozoa</taxon>
        <taxon>Arthropoda</taxon>
        <taxon>Hexapoda</taxon>
        <taxon>Insecta</taxon>
        <taxon>Pterygota</taxon>
        <taxon>Neoptera</taxon>
        <taxon>Endopterygota</taxon>
        <taxon>Hymenoptera</taxon>
        <taxon>Apocrita</taxon>
        <taxon>Ichneumonoidea</taxon>
        <taxon>Braconidae</taxon>
        <taxon>Microgastrinae</taxon>
        <taxon>Cotesia</taxon>
    </lineage>
</organism>
<dbReference type="AlphaFoldDB" id="A0A8J2HBD0"/>
<dbReference type="Gene3D" id="1.10.10.60">
    <property type="entry name" value="Homeodomain-like"/>
    <property type="match status" value="1"/>
</dbReference>
<protein>
    <recommendedName>
        <fullName evidence="1">Myb/SANT-like DNA-binding domain-containing protein</fullName>
    </recommendedName>
</protein>
<dbReference type="Proteomes" id="UP000786811">
    <property type="component" value="Unassembled WGS sequence"/>
</dbReference>
<evidence type="ECO:0000313" key="2">
    <source>
        <dbReference type="EMBL" id="CAG5084712.1"/>
    </source>
</evidence>
<dbReference type="OrthoDB" id="6092753at2759"/>